<protein>
    <submittedName>
        <fullName evidence="2">Uncharacterized protein LOC111129612</fullName>
    </submittedName>
</protein>
<dbReference type="OrthoDB" id="6161934at2759"/>
<proteinExistence type="predicted"/>
<gene>
    <name evidence="2" type="primary">LOC111129612</name>
</gene>
<dbReference type="GeneID" id="111129612"/>
<evidence type="ECO:0000313" key="1">
    <source>
        <dbReference type="Proteomes" id="UP000694844"/>
    </source>
</evidence>
<evidence type="ECO:0000313" key="2">
    <source>
        <dbReference type="RefSeq" id="XP_022331776.1"/>
    </source>
</evidence>
<keyword evidence="1" id="KW-1185">Reference proteome</keyword>
<reference evidence="2" key="1">
    <citation type="submission" date="2025-08" db="UniProtKB">
        <authorList>
            <consortium name="RefSeq"/>
        </authorList>
    </citation>
    <scope>IDENTIFICATION</scope>
    <source>
        <tissue evidence="2">Whole sample</tissue>
    </source>
</reference>
<dbReference type="InterPro" id="IPR036116">
    <property type="entry name" value="FN3_sf"/>
</dbReference>
<dbReference type="KEGG" id="cvn:111129612"/>
<dbReference type="Proteomes" id="UP000694844">
    <property type="component" value="Chromosome 4"/>
</dbReference>
<name>A0A8B8DXQ9_CRAVI</name>
<dbReference type="SUPFAM" id="SSF49265">
    <property type="entry name" value="Fibronectin type III"/>
    <property type="match status" value="1"/>
</dbReference>
<dbReference type="AlphaFoldDB" id="A0A8B8DXQ9"/>
<organism evidence="1 2">
    <name type="scientific">Crassostrea virginica</name>
    <name type="common">Eastern oyster</name>
    <dbReference type="NCBI Taxonomy" id="6565"/>
    <lineage>
        <taxon>Eukaryota</taxon>
        <taxon>Metazoa</taxon>
        <taxon>Spiralia</taxon>
        <taxon>Lophotrochozoa</taxon>
        <taxon>Mollusca</taxon>
        <taxon>Bivalvia</taxon>
        <taxon>Autobranchia</taxon>
        <taxon>Pteriomorphia</taxon>
        <taxon>Ostreida</taxon>
        <taxon>Ostreoidea</taxon>
        <taxon>Ostreidae</taxon>
        <taxon>Crassostrea</taxon>
    </lineage>
</organism>
<dbReference type="RefSeq" id="XP_022331776.1">
    <property type="nucleotide sequence ID" value="XM_022476068.1"/>
</dbReference>
<sequence>MTNITTSFVEGSARFSWSVPEASLGEMSTEVLVTRDGDRGNWTPVRNQSYTVRDCLTFSTIEIDVRFLSSQKEIALCRGLFTKLNKPDAFIKQKGKDATLNWTIPFFPSSILYSIFKHSGSDKWEREIIRVEDNKVTPINMEKYNYTSKPLNSTLIVFNVHNLTHSDAGVYAGGISSFDAARKRGVLLVVADKPAIPTIAHTSVPRYGEVVTLTCNSSSTTYPKASAHMVLYLVQKWLSSSRKGNIHVHASPAEPKIIRISSNTSPGVLLVTWEPNYNSGSSQYFLVYLLNLTIWNLVANTTDSDATIEYSEASGPEEAVAVMAYNTHGCSRPAKLIRGFSE</sequence>
<accession>A0A8B8DXQ9</accession>